<sequence>MQLEDLRQSWLNSPEEAAPINPSQLDKLLASRPGVVEKMRRSARWETAFTAFLVLVSPFALFIAETLIFRIYGVIMTVMGLGLLYYYYRMLGMLSRMLVVEGNVRGHLQQLAAGLRALLRFYYRLTLALGPALMIFNLGYFVGMELARPGPFRWKFLLIMSGVLLGCGVLVQVLAVYGTRWYLQRLYGQHLDRLEANLAELEEVAN</sequence>
<evidence type="ECO:0000313" key="2">
    <source>
        <dbReference type="EMBL" id="OGX82471.1"/>
    </source>
</evidence>
<feature type="transmembrane region" description="Helical" evidence="1">
    <location>
        <begin position="121"/>
        <end position="142"/>
    </location>
</feature>
<keyword evidence="3" id="KW-1185">Reference proteome</keyword>
<dbReference type="Proteomes" id="UP000176294">
    <property type="component" value="Unassembled WGS sequence"/>
</dbReference>
<feature type="transmembrane region" description="Helical" evidence="1">
    <location>
        <begin position="154"/>
        <end position="177"/>
    </location>
</feature>
<feature type="transmembrane region" description="Helical" evidence="1">
    <location>
        <begin position="47"/>
        <end position="64"/>
    </location>
</feature>
<accession>A0A1G1SV19</accession>
<dbReference type="EMBL" id="MDZB01000145">
    <property type="protein sequence ID" value="OGX82471.1"/>
    <property type="molecule type" value="Genomic_DNA"/>
</dbReference>
<dbReference type="RefSeq" id="WP_070730054.1">
    <property type="nucleotide sequence ID" value="NZ_MDZB01000145.1"/>
</dbReference>
<name>A0A1G1SV19_9BACT</name>
<proteinExistence type="predicted"/>
<evidence type="ECO:0000313" key="3">
    <source>
        <dbReference type="Proteomes" id="UP000176294"/>
    </source>
</evidence>
<evidence type="ECO:0000256" key="1">
    <source>
        <dbReference type="SAM" id="Phobius"/>
    </source>
</evidence>
<dbReference type="AlphaFoldDB" id="A0A1G1SV19"/>
<gene>
    <name evidence="2" type="ORF">BEN47_18425</name>
</gene>
<feature type="transmembrane region" description="Helical" evidence="1">
    <location>
        <begin position="70"/>
        <end position="88"/>
    </location>
</feature>
<organism evidence="2 3">
    <name type="scientific">Hymenobacter lapidarius</name>
    <dbReference type="NCBI Taxonomy" id="1908237"/>
    <lineage>
        <taxon>Bacteria</taxon>
        <taxon>Pseudomonadati</taxon>
        <taxon>Bacteroidota</taxon>
        <taxon>Cytophagia</taxon>
        <taxon>Cytophagales</taxon>
        <taxon>Hymenobacteraceae</taxon>
        <taxon>Hymenobacter</taxon>
    </lineage>
</organism>
<comment type="caution">
    <text evidence="2">The sequence shown here is derived from an EMBL/GenBank/DDBJ whole genome shotgun (WGS) entry which is preliminary data.</text>
</comment>
<protein>
    <submittedName>
        <fullName evidence="2">Uncharacterized protein</fullName>
    </submittedName>
</protein>
<dbReference type="STRING" id="1908237.BEN47_18425"/>
<keyword evidence="1" id="KW-1133">Transmembrane helix</keyword>
<reference evidence="2 3" key="1">
    <citation type="submission" date="2016-08" db="EMBL/GenBank/DDBJ databases">
        <title>Hymenobacter coccineus sp. nov., Hymenobacter lapidarius sp. nov. and Hymenobacter glacialis sp. nov., isolated from Antarctic soil.</title>
        <authorList>
            <person name="Sedlacek I."/>
            <person name="Kralova S."/>
            <person name="Kyrova K."/>
            <person name="Maslanova I."/>
            <person name="Stankova E."/>
            <person name="Vrbovska V."/>
            <person name="Nemec M."/>
            <person name="Bartak M."/>
            <person name="Svec P."/>
            <person name="Busse H.-J."/>
            <person name="Pantucek R."/>
        </authorList>
    </citation>
    <scope>NUCLEOTIDE SEQUENCE [LARGE SCALE GENOMIC DNA]</scope>
    <source>
        <strain evidence="2 3">CCM 8643</strain>
    </source>
</reference>
<dbReference type="OrthoDB" id="652948at2"/>
<keyword evidence="1" id="KW-0812">Transmembrane</keyword>
<keyword evidence="1" id="KW-0472">Membrane</keyword>